<feature type="compositionally biased region" description="Polar residues" evidence="2">
    <location>
        <begin position="67"/>
        <end position="89"/>
    </location>
</feature>
<feature type="region of interest" description="Disordered" evidence="2">
    <location>
        <begin position="1"/>
        <end position="55"/>
    </location>
</feature>
<keyword evidence="4" id="KW-1185">Reference proteome</keyword>
<feature type="compositionally biased region" description="Polar residues" evidence="2">
    <location>
        <begin position="24"/>
        <end position="41"/>
    </location>
</feature>
<evidence type="ECO:0000256" key="2">
    <source>
        <dbReference type="SAM" id="MobiDB-lite"/>
    </source>
</evidence>
<dbReference type="Proteomes" id="UP001211907">
    <property type="component" value="Unassembled WGS sequence"/>
</dbReference>
<protein>
    <submittedName>
        <fullName evidence="3">Uncharacterized protein</fullName>
    </submittedName>
</protein>
<organism evidence="3 4">
    <name type="scientific">Physocladia obscura</name>
    <dbReference type="NCBI Taxonomy" id="109957"/>
    <lineage>
        <taxon>Eukaryota</taxon>
        <taxon>Fungi</taxon>
        <taxon>Fungi incertae sedis</taxon>
        <taxon>Chytridiomycota</taxon>
        <taxon>Chytridiomycota incertae sedis</taxon>
        <taxon>Chytridiomycetes</taxon>
        <taxon>Chytridiales</taxon>
        <taxon>Chytriomycetaceae</taxon>
        <taxon>Physocladia</taxon>
    </lineage>
</organism>
<name>A0AAD5X908_9FUNG</name>
<proteinExistence type="predicted"/>
<feature type="coiled-coil region" evidence="1">
    <location>
        <begin position="94"/>
        <end position="135"/>
    </location>
</feature>
<keyword evidence="1" id="KW-0175">Coiled coil</keyword>
<evidence type="ECO:0000256" key="1">
    <source>
        <dbReference type="SAM" id="Coils"/>
    </source>
</evidence>
<sequence length="294" mass="33120">MLNADPSVANASEPAEIPLKSSDKQSTLESDSTQTSNNTRENILKETEVSSQNTPAPFATYQYIYNSNKSSQNAPPPTLRSTRNSQQPSADPRIEHLELELKWNKQNAEIMERNIQILENELKSMQSKVEFFKKCFETSEQELKMSQKDISKLSTAITTSQGGLVKINVAAVMQTFDQAQTLANALLEESNYELAETIAQISMIFMNFGKHLVFGRLHKIREFTGTEDSRVAEKLDSFVNGIVQDWEDGYTFDDLKDALPQFEGRKNILVIFPGLFSNEDGQRVVKKKVLVVTP</sequence>
<dbReference type="EMBL" id="JADGJH010002054">
    <property type="protein sequence ID" value="KAJ3104490.1"/>
    <property type="molecule type" value="Genomic_DNA"/>
</dbReference>
<dbReference type="AlphaFoldDB" id="A0AAD5X908"/>
<evidence type="ECO:0000313" key="3">
    <source>
        <dbReference type="EMBL" id="KAJ3104490.1"/>
    </source>
</evidence>
<feature type="region of interest" description="Disordered" evidence="2">
    <location>
        <begin position="67"/>
        <end position="92"/>
    </location>
</feature>
<comment type="caution">
    <text evidence="3">The sequence shown here is derived from an EMBL/GenBank/DDBJ whole genome shotgun (WGS) entry which is preliminary data.</text>
</comment>
<reference evidence="3" key="1">
    <citation type="submission" date="2020-05" db="EMBL/GenBank/DDBJ databases">
        <title>Phylogenomic resolution of chytrid fungi.</title>
        <authorList>
            <person name="Stajich J.E."/>
            <person name="Amses K."/>
            <person name="Simmons R."/>
            <person name="Seto K."/>
            <person name="Myers J."/>
            <person name="Bonds A."/>
            <person name="Quandt C.A."/>
            <person name="Barry K."/>
            <person name="Liu P."/>
            <person name="Grigoriev I."/>
            <person name="Longcore J.E."/>
            <person name="James T.Y."/>
        </authorList>
    </citation>
    <scope>NUCLEOTIDE SEQUENCE</scope>
    <source>
        <strain evidence="3">JEL0513</strain>
    </source>
</reference>
<evidence type="ECO:0000313" key="4">
    <source>
        <dbReference type="Proteomes" id="UP001211907"/>
    </source>
</evidence>
<accession>A0AAD5X908</accession>
<gene>
    <name evidence="3" type="ORF">HK100_004048</name>
</gene>